<organism evidence="1 2">
    <name type="scientific">Rhabditophanes sp. KR3021</name>
    <dbReference type="NCBI Taxonomy" id="114890"/>
    <lineage>
        <taxon>Eukaryota</taxon>
        <taxon>Metazoa</taxon>
        <taxon>Ecdysozoa</taxon>
        <taxon>Nematoda</taxon>
        <taxon>Chromadorea</taxon>
        <taxon>Rhabditida</taxon>
        <taxon>Tylenchina</taxon>
        <taxon>Panagrolaimomorpha</taxon>
        <taxon>Strongyloidoidea</taxon>
        <taxon>Alloionematidae</taxon>
        <taxon>Rhabditophanes</taxon>
    </lineage>
</organism>
<accession>A0AC35TLV9</accession>
<evidence type="ECO:0000313" key="1">
    <source>
        <dbReference type="Proteomes" id="UP000095286"/>
    </source>
</evidence>
<evidence type="ECO:0000313" key="2">
    <source>
        <dbReference type="WBParaSite" id="RSKR_0000163500.1"/>
    </source>
</evidence>
<protein>
    <submittedName>
        <fullName evidence="2">Serine-rich adhesin for platelets-like</fullName>
    </submittedName>
</protein>
<sequence>MKGIILLIFLSCSLSVLTEIVHRSYGRDGHKEFKIVKYIKGNKCDCSCACNPQTQTTQFIELTTLPTLPTEAPLTTLEEMHNEVTLKPASIDIGKIMERNLKKAKMHTITVNAQMIVQPNLKKNSTHVESTTQESVVDKESVVEKNVEVTTQENNSNTKTFNTPTESNKVSTQTEKSAQSEKVVGDITTQNNIITTQNILETREKNFDTTEKNLDTTADIRTEKIFASTQKSVLATREGNVVTDLTTQEVNVFTDLTTPEVNVFTDLTTPEVNVFTDLTTEKSLISSTDSRTKGDFDMPTTKFIETSTTISTLESSSTTQSTFATDNANSSDEVTLKASTTPTPEIETTKDTRMEDHTSTKSSPKTHSTTELIITTPESIESTTPANESTTTVKQKTDEDGKVETIKSIIKQNDEVKTTAEQISTTVIPEMTTAEVIKDIITTPTQSITQTEEPESTTNNSKTTSTMKVDEPTLKTTAKTIDAFKTTKKTPEIETSTVSSKIAKTSVISDTNSHASSATVGDVDTTFLNIESSTSVNVVTDIELTTSTNVENASTTNSAAEIESTKTAEDTTTSKIEVSTLMPFNDVKTTIDPTNIEVTIDVTTQKPKTTKKGAKKSAKTTTENPAEATTNGETVKSTIPESEFIAEELETTTLLPELSTTIEHLLSTEQTFEFTPKQPEVIPKNVAKDNGTSVEIIDNEDKPIVTAVGLEISKSNDNPKAKKISKTETLAEAENEDVTDREQESQPTTHMPTTIMISTTEEPIFTSTETITTPQESISTSTISTTDQINEKVSSTSNTFKRITPSPSTESEEAAFKIEVDTENPIDHSTELLSSTIEPITTSTFIPSTTEYIAPFDSTDVLKDIDAVIIQIDGLKSLDSDLTKEIYTLISRIRSKFEESSRPVKLTEQDQAIIQHKWSQLITKLRERLAHLHVQHNREIVARQRHLSQNNVQSTTEAGRAEATSTRMSEDVPTTPPQHILVTSVEDTAIVRSENGPIMTTENSLIMTAENSLITTTENIIITTPPPITTTEQQLTTGEEIFAKKIEDNSELSIDSVPFTVEKSLSKQNFDQATQLRRQQQKADNEHKIQIEKSLEELAEKERLHREQVERQRLHFISHHLNKGRKIEEPTMIREPERLAPDTPPAQPTTHLPHVQCEPVRTFINIFKIEDPAEWIGENCQFVKQYFPSASCSQIQNMLISCL</sequence>
<dbReference type="Proteomes" id="UP000095286">
    <property type="component" value="Unplaced"/>
</dbReference>
<dbReference type="WBParaSite" id="RSKR_0000163500.1">
    <property type="protein sequence ID" value="RSKR_0000163500.1"/>
    <property type="gene ID" value="RSKR_0000163500"/>
</dbReference>
<reference evidence="2" key="1">
    <citation type="submission" date="2016-11" db="UniProtKB">
        <authorList>
            <consortium name="WormBaseParasite"/>
        </authorList>
    </citation>
    <scope>IDENTIFICATION</scope>
    <source>
        <strain evidence="2">KR3021</strain>
    </source>
</reference>
<proteinExistence type="predicted"/>
<name>A0AC35TLV9_9BILA</name>